<evidence type="ECO:0000256" key="2">
    <source>
        <dbReference type="ARBA" id="ARBA00022603"/>
    </source>
</evidence>
<dbReference type="PANTHER" id="PTHR44942">
    <property type="entry name" value="METHYLTRANSF_11 DOMAIN-CONTAINING PROTEIN"/>
    <property type="match status" value="1"/>
</dbReference>
<dbReference type="PANTHER" id="PTHR44942:SF4">
    <property type="entry name" value="METHYLTRANSFERASE TYPE 11 DOMAIN-CONTAINING PROTEIN"/>
    <property type="match status" value="1"/>
</dbReference>
<dbReference type="InterPro" id="IPR029063">
    <property type="entry name" value="SAM-dependent_MTases_sf"/>
</dbReference>
<name>A0A2N8PU10_ENTAV</name>
<organism evidence="5 6">
    <name type="scientific">Enterococcus avium</name>
    <name type="common">Streptococcus avium</name>
    <dbReference type="NCBI Taxonomy" id="33945"/>
    <lineage>
        <taxon>Bacteria</taxon>
        <taxon>Bacillati</taxon>
        <taxon>Bacillota</taxon>
        <taxon>Bacilli</taxon>
        <taxon>Lactobacillales</taxon>
        <taxon>Enterococcaceae</taxon>
        <taxon>Enterococcus</taxon>
    </lineage>
</organism>
<dbReference type="Proteomes" id="UP000288388">
    <property type="component" value="Unassembled WGS sequence"/>
</dbReference>
<keyword evidence="2 5" id="KW-0489">Methyltransferase</keyword>
<proteinExistence type="inferred from homology"/>
<dbReference type="SUPFAM" id="SSF53335">
    <property type="entry name" value="S-adenosyl-L-methionine-dependent methyltransferases"/>
    <property type="match status" value="1"/>
</dbReference>
<feature type="domain" description="Methyltransferase type 11" evidence="4">
    <location>
        <begin position="64"/>
        <end position="159"/>
    </location>
</feature>
<dbReference type="InterPro" id="IPR013216">
    <property type="entry name" value="Methyltransf_11"/>
</dbReference>
<evidence type="ECO:0000256" key="3">
    <source>
        <dbReference type="ARBA" id="ARBA00022679"/>
    </source>
</evidence>
<dbReference type="GO" id="GO:0032259">
    <property type="term" value="P:methylation"/>
    <property type="evidence" value="ECO:0007669"/>
    <property type="project" value="UniProtKB-KW"/>
</dbReference>
<dbReference type="CDD" id="cd02440">
    <property type="entry name" value="AdoMet_MTases"/>
    <property type="match status" value="1"/>
</dbReference>
<comment type="caution">
    <text evidence="5">The sequence shown here is derived from an EMBL/GenBank/DDBJ whole genome shotgun (WGS) entry which is preliminary data.</text>
</comment>
<comment type="similarity">
    <text evidence="1">Belongs to the methyltransferase superfamily.</text>
</comment>
<evidence type="ECO:0000313" key="6">
    <source>
        <dbReference type="Proteomes" id="UP000288388"/>
    </source>
</evidence>
<evidence type="ECO:0000259" key="4">
    <source>
        <dbReference type="Pfam" id="PF08241"/>
    </source>
</evidence>
<dbReference type="AlphaFoldDB" id="A0A2N8PU10"/>
<dbReference type="GO" id="GO:0008757">
    <property type="term" value="F:S-adenosylmethionine-dependent methyltransferase activity"/>
    <property type="evidence" value="ECO:0007669"/>
    <property type="project" value="InterPro"/>
</dbReference>
<dbReference type="Gene3D" id="3.40.50.150">
    <property type="entry name" value="Vaccinia Virus protein VP39"/>
    <property type="match status" value="1"/>
</dbReference>
<reference evidence="5 6" key="1">
    <citation type="submission" date="2018-12" db="EMBL/GenBank/DDBJ databases">
        <title>A novel vanA-carrying plasmid in a clinical isolate of Enterococcus avium.</title>
        <authorList>
            <person name="Bernasconi O.J."/>
            <person name="Luzzaro F."/>
            <person name="Endimiani A."/>
        </authorList>
    </citation>
    <scope>NUCLEOTIDE SEQUENCE [LARGE SCALE GENOMIC DNA]</scope>
    <source>
        <strain evidence="5 6">LC0559/18</strain>
    </source>
</reference>
<accession>A0A2N8PU10</accession>
<gene>
    <name evidence="5" type="ORF">EK398_19280</name>
</gene>
<dbReference type="RefSeq" id="WP_102873224.1">
    <property type="nucleotide sequence ID" value="NZ_JBPFKW010000408.1"/>
</dbReference>
<protein>
    <submittedName>
        <fullName evidence="5">Class I SAM-dependent methyltransferase</fullName>
    </submittedName>
</protein>
<evidence type="ECO:0000256" key="1">
    <source>
        <dbReference type="ARBA" id="ARBA00008361"/>
    </source>
</evidence>
<dbReference type="EMBL" id="RYZS01000002">
    <property type="protein sequence ID" value="RVU92635.1"/>
    <property type="molecule type" value="Genomic_DNA"/>
</dbReference>
<dbReference type="InterPro" id="IPR051052">
    <property type="entry name" value="Diverse_substrate_MTase"/>
</dbReference>
<dbReference type="Pfam" id="PF08241">
    <property type="entry name" value="Methyltransf_11"/>
    <property type="match status" value="1"/>
</dbReference>
<keyword evidence="3 5" id="KW-0808">Transferase</keyword>
<sequence>MNRFFILLIIVVGLAFIYKYLLNQSKAPTGWIGSVMMKLWNKVYLPMAKWCLSFLPAKQFHRILDIGVGNGATTYYLSQRFKAETIIGIDISEKAIEQAKRLHSDHAITFEQANIEKTNYPSNSFDLICAFQNHFHWSNLQGSLLEIRRMLADDGIFLIGCEYSKVKYFLPELKEPDVFGEYLDDVGLRLVQVERERDWVVYGVGKRVMKLD</sequence>
<evidence type="ECO:0000313" key="5">
    <source>
        <dbReference type="EMBL" id="RVU92635.1"/>
    </source>
</evidence>